<evidence type="ECO:0000313" key="4">
    <source>
        <dbReference type="EMBL" id="MFD1333629.1"/>
    </source>
</evidence>
<dbReference type="EMBL" id="JBHTMX010000280">
    <property type="protein sequence ID" value="MFD1333629.1"/>
    <property type="molecule type" value="Genomic_DNA"/>
</dbReference>
<dbReference type="SUPFAM" id="SSF53067">
    <property type="entry name" value="Actin-like ATPase domain"/>
    <property type="match status" value="1"/>
</dbReference>
<organism evidence="4 5">
    <name type="scientific">Methylopila musalis</name>
    <dbReference type="NCBI Taxonomy" id="1134781"/>
    <lineage>
        <taxon>Bacteria</taxon>
        <taxon>Pseudomonadati</taxon>
        <taxon>Pseudomonadota</taxon>
        <taxon>Alphaproteobacteria</taxon>
        <taxon>Hyphomicrobiales</taxon>
        <taxon>Methylopilaceae</taxon>
        <taxon>Methylopila</taxon>
    </lineage>
</organism>
<evidence type="ECO:0000256" key="1">
    <source>
        <dbReference type="ARBA" id="ARBA00022679"/>
    </source>
</evidence>
<evidence type="ECO:0000313" key="5">
    <source>
        <dbReference type="Proteomes" id="UP001597171"/>
    </source>
</evidence>
<feature type="non-terminal residue" evidence="4">
    <location>
        <position position="191"/>
    </location>
</feature>
<dbReference type="InterPro" id="IPR050201">
    <property type="entry name" value="Bacterial_glucokinase"/>
</dbReference>
<comment type="similarity">
    <text evidence="3">Belongs to the bacterial glucokinase family.</text>
</comment>
<dbReference type="RefSeq" id="WP_378777347.1">
    <property type="nucleotide sequence ID" value="NZ_JBHTMX010000280.1"/>
</dbReference>
<reference evidence="5" key="1">
    <citation type="journal article" date="2019" name="Int. J. Syst. Evol. Microbiol.">
        <title>The Global Catalogue of Microorganisms (GCM) 10K type strain sequencing project: providing services to taxonomists for standard genome sequencing and annotation.</title>
        <authorList>
            <consortium name="The Broad Institute Genomics Platform"/>
            <consortium name="The Broad Institute Genome Sequencing Center for Infectious Disease"/>
            <person name="Wu L."/>
            <person name="Ma J."/>
        </authorList>
    </citation>
    <scope>NUCLEOTIDE SEQUENCE [LARGE SCALE GENOMIC DNA]</scope>
    <source>
        <strain evidence="5">CCUG 61696</strain>
    </source>
</reference>
<evidence type="ECO:0000256" key="3">
    <source>
        <dbReference type="RuleBase" id="RU004046"/>
    </source>
</evidence>
<dbReference type="Gene3D" id="3.30.420.40">
    <property type="match status" value="1"/>
</dbReference>
<keyword evidence="2" id="KW-0418">Kinase</keyword>
<dbReference type="Proteomes" id="UP001597171">
    <property type="component" value="Unassembled WGS sequence"/>
</dbReference>
<gene>
    <name evidence="4" type="ORF">ACFQ4O_16625</name>
</gene>
<dbReference type="PANTHER" id="PTHR47690:SF1">
    <property type="entry name" value="GLUCOKINASE"/>
    <property type="match status" value="1"/>
</dbReference>
<dbReference type="PANTHER" id="PTHR47690">
    <property type="entry name" value="GLUCOKINASE"/>
    <property type="match status" value="1"/>
</dbReference>
<sequence>MTLLVGDIGGTNGRFGLVDPGELRPRAVETLANDGFASFEDEVAAYLDAAPERPDRAVFAVAGPVFGDAMRLTNRDWLIDGRALERRFGFARVTLVNDFVAQAAALPHYRDDELSPIGDAAPTHAAKAALGVGAGLGVAGLRLSGDGWTPAPSEGGHIELAATTPEEFAILDALRRDFGRVSAEWALSGPG</sequence>
<evidence type="ECO:0000256" key="2">
    <source>
        <dbReference type="ARBA" id="ARBA00022777"/>
    </source>
</evidence>
<accession>A0ABW3ZBJ3</accession>
<dbReference type="InterPro" id="IPR003836">
    <property type="entry name" value="Glucokinase"/>
</dbReference>
<dbReference type="Pfam" id="PF02685">
    <property type="entry name" value="Glucokinase"/>
    <property type="match status" value="1"/>
</dbReference>
<name>A0ABW3ZBJ3_9HYPH</name>
<protein>
    <submittedName>
        <fullName evidence="4">Glucokinase</fullName>
    </submittedName>
</protein>
<keyword evidence="1" id="KW-0808">Transferase</keyword>
<comment type="caution">
    <text evidence="4">The sequence shown here is derived from an EMBL/GenBank/DDBJ whole genome shotgun (WGS) entry which is preliminary data.</text>
</comment>
<proteinExistence type="inferred from homology"/>
<keyword evidence="5" id="KW-1185">Reference proteome</keyword>
<dbReference type="InterPro" id="IPR043129">
    <property type="entry name" value="ATPase_NBD"/>
</dbReference>